<keyword evidence="3" id="KW-1185">Reference proteome</keyword>
<dbReference type="OrthoDB" id="8015427at2759"/>
<reference evidence="2" key="1">
    <citation type="submission" date="2021-03" db="EMBL/GenBank/DDBJ databases">
        <title>Draft genome sequence of rust myrtle Austropuccinia psidii MF-1, a brazilian biotype.</title>
        <authorList>
            <person name="Quecine M.C."/>
            <person name="Pachon D.M.R."/>
            <person name="Bonatelli M.L."/>
            <person name="Correr F.H."/>
            <person name="Franceschini L.M."/>
            <person name="Leite T.F."/>
            <person name="Margarido G.R.A."/>
            <person name="Almeida C.A."/>
            <person name="Ferrarezi J.A."/>
            <person name="Labate C.A."/>
        </authorList>
    </citation>
    <scope>NUCLEOTIDE SEQUENCE</scope>
    <source>
        <strain evidence="2">MF-1</strain>
    </source>
</reference>
<organism evidence="2 3">
    <name type="scientific">Austropuccinia psidii MF-1</name>
    <dbReference type="NCBI Taxonomy" id="1389203"/>
    <lineage>
        <taxon>Eukaryota</taxon>
        <taxon>Fungi</taxon>
        <taxon>Dikarya</taxon>
        <taxon>Basidiomycota</taxon>
        <taxon>Pucciniomycotina</taxon>
        <taxon>Pucciniomycetes</taxon>
        <taxon>Pucciniales</taxon>
        <taxon>Sphaerophragmiaceae</taxon>
        <taxon>Austropuccinia</taxon>
    </lineage>
</organism>
<feature type="compositionally biased region" description="Polar residues" evidence="1">
    <location>
        <begin position="289"/>
        <end position="303"/>
    </location>
</feature>
<dbReference type="EMBL" id="AVOT02012516">
    <property type="protein sequence ID" value="MBW0494319.1"/>
    <property type="molecule type" value="Genomic_DNA"/>
</dbReference>
<accession>A0A9Q3H945</accession>
<feature type="region of interest" description="Disordered" evidence="1">
    <location>
        <begin position="81"/>
        <end position="100"/>
    </location>
</feature>
<feature type="region of interest" description="Disordered" evidence="1">
    <location>
        <begin position="278"/>
        <end position="303"/>
    </location>
</feature>
<gene>
    <name evidence="2" type="ORF">O181_034034</name>
</gene>
<dbReference type="AlphaFoldDB" id="A0A9Q3H945"/>
<evidence type="ECO:0000313" key="3">
    <source>
        <dbReference type="Proteomes" id="UP000765509"/>
    </source>
</evidence>
<proteinExistence type="predicted"/>
<dbReference type="Proteomes" id="UP000765509">
    <property type="component" value="Unassembled WGS sequence"/>
</dbReference>
<evidence type="ECO:0000256" key="1">
    <source>
        <dbReference type="SAM" id="MobiDB-lite"/>
    </source>
</evidence>
<protein>
    <submittedName>
        <fullName evidence="2">Uncharacterized protein</fullName>
    </submittedName>
</protein>
<comment type="caution">
    <text evidence="2">The sequence shown here is derived from an EMBL/GenBank/DDBJ whole genome shotgun (WGS) entry which is preliminary data.</text>
</comment>
<name>A0A9Q3H945_9BASI</name>
<feature type="region of interest" description="Disordered" evidence="1">
    <location>
        <begin position="131"/>
        <end position="151"/>
    </location>
</feature>
<sequence length="303" mass="34141">MQEWTPIPQINETRSPLDVHFQLTNGSVNRLKSSTQFKRLCMPILHHFSVSHSPMPDPHHETMILPKNLLNGHGCTMSPLISSSGSDSSLHANRSQDYSRPQVLMSPSPQIPFNLCYVGGSIVTTENSGTKAWTGEKAKKKKEKKSEKGIQDPNAKATLILTQNSPFKIMPIFAPTSRIKTIMISFLESVQKQVLVIERSHFHVHMITYKKKYMMTRQWANNTVSGLSEFELGMKRQEKLESMCPCYTRMDHVLGSKANISAFSEMDTTKEGEVIELTHSDSKSDVEDSSNSKSGLYSYEKSQ</sequence>
<evidence type="ECO:0000313" key="2">
    <source>
        <dbReference type="EMBL" id="MBW0494319.1"/>
    </source>
</evidence>
<feature type="compositionally biased region" description="Polar residues" evidence="1">
    <location>
        <begin position="90"/>
        <end position="99"/>
    </location>
</feature>